<keyword evidence="2" id="KW-0808">Transferase</keyword>
<dbReference type="GO" id="GO:0016740">
    <property type="term" value="F:transferase activity"/>
    <property type="evidence" value="ECO:0007669"/>
    <property type="project" value="UniProtKB-KW"/>
</dbReference>
<evidence type="ECO:0000313" key="3">
    <source>
        <dbReference type="Proteomes" id="UP000516052"/>
    </source>
</evidence>
<protein>
    <submittedName>
        <fullName evidence="2">Phosphotransferase</fullName>
    </submittedName>
</protein>
<dbReference type="InterPro" id="IPR002575">
    <property type="entry name" value="Aminoglycoside_PTrfase"/>
</dbReference>
<dbReference type="Gene3D" id="3.90.1200.10">
    <property type="match status" value="1"/>
</dbReference>
<evidence type="ECO:0000259" key="1">
    <source>
        <dbReference type="Pfam" id="PF01636"/>
    </source>
</evidence>
<dbReference type="InterPro" id="IPR011009">
    <property type="entry name" value="Kinase-like_dom_sf"/>
</dbReference>
<dbReference type="RefSeq" id="WP_187748849.1">
    <property type="nucleotide sequence ID" value="NZ_CP060828.1"/>
</dbReference>
<gene>
    <name evidence="2" type="ORF">IAG44_22405</name>
</gene>
<dbReference type="EMBL" id="CP060828">
    <property type="protein sequence ID" value="QNP71891.1"/>
    <property type="molecule type" value="Genomic_DNA"/>
</dbReference>
<reference evidence="2 3" key="1">
    <citation type="submission" date="2020-08" db="EMBL/GenBank/DDBJ databases">
        <title>A novel species.</title>
        <authorList>
            <person name="Gao J."/>
        </authorList>
    </citation>
    <scope>NUCLEOTIDE SEQUENCE [LARGE SCALE GENOMIC DNA]</scope>
    <source>
        <strain evidence="2 3">CRXT-G-22</strain>
    </source>
</reference>
<dbReference type="Proteomes" id="UP000516052">
    <property type="component" value="Chromosome"/>
</dbReference>
<dbReference type="AlphaFoldDB" id="A0A7H0IGH5"/>
<proteinExistence type="predicted"/>
<accession>A0A7H0IGH5</accession>
<dbReference type="Pfam" id="PF01636">
    <property type="entry name" value="APH"/>
    <property type="match status" value="1"/>
</dbReference>
<evidence type="ECO:0000313" key="2">
    <source>
        <dbReference type="EMBL" id="QNP71891.1"/>
    </source>
</evidence>
<sequence>MRRAERRWAAWVRDGDVQLLAGTTLLHTDLAPDDVLVTGGRAHLVDWTQATVGAAWIDPALLILRLMEAGHGARDADAWAREQFASWAAAPRAGVGVFSEANSRVENARSGREGVARAAGEWARYWRSAPPR</sequence>
<feature type="domain" description="Aminoglycoside phosphotransferase" evidence="1">
    <location>
        <begin position="6"/>
        <end position="88"/>
    </location>
</feature>
<keyword evidence="3" id="KW-1185">Reference proteome</keyword>
<name>A0A7H0IGH5_9ACTN</name>
<dbReference type="SUPFAM" id="SSF56112">
    <property type="entry name" value="Protein kinase-like (PK-like)"/>
    <property type="match status" value="1"/>
</dbReference>
<organism evidence="2 3">
    <name type="scientific">Streptomyces roseirectus</name>
    <dbReference type="NCBI Taxonomy" id="2768066"/>
    <lineage>
        <taxon>Bacteria</taxon>
        <taxon>Bacillati</taxon>
        <taxon>Actinomycetota</taxon>
        <taxon>Actinomycetes</taxon>
        <taxon>Kitasatosporales</taxon>
        <taxon>Streptomycetaceae</taxon>
        <taxon>Streptomyces</taxon>
    </lineage>
</organism>
<dbReference type="KEGG" id="sroi:IAG44_22405"/>